<sequence>MTATITALPHLAVLQAHGPQAAELLQAQLTQDVKNWPPGTARMAAFCTPQGRMLADFLMWKKGNHAIDLLLDGTLAEAVLKRLRMFILRLQCKLDDVTAQRGVFGVLQPSDDAGTLGPDAWPCPAAPWTQLERDGLVLLRLPDAPGMRRMLLVAEPPIGMQSIENLQNHLAEGTTQDWALAEIRAGIPHITAATAQQFVPQMLNYEALGAVDFKKGCYPGQEIVARMQYRGTIKRRAYRVLSDGPLQPGDEIVHSADTTQPCGMVINAAPARTGWEALAELKISAASGPGSLHARTLDGPVLRVADLPYILPPQD</sequence>
<organism evidence="5">
    <name type="scientific">mine drainage metagenome</name>
    <dbReference type="NCBI Taxonomy" id="410659"/>
    <lineage>
        <taxon>unclassified sequences</taxon>
        <taxon>metagenomes</taxon>
        <taxon>ecological metagenomes</taxon>
    </lineage>
</organism>
<dbReference type="AlphaFoldDB" id="A0A1J5RH29"/>
<evidence type="ECO:0000259" key="4">
    <source>
        <dbReference type="Pfam" id="PF01571"/>
    </source>
</evidence>
<dbReference type="Pfam" id="PF01571">
    <property type="entry name" value="GCV_T"/>
    <property type="match status" value="1"/>
</dbReference>
<dbReference type="InterPro" id="IPR006222">
    <property type="entry name" value="GCVT_N"/>
</dbReference>
<gene>
    <name evidence="5" type="primary">ygfZ_6</name>
    <name evidence="5" type="ORF">GALL_229970</name>
</gene>
<dbReference type="PANTHER" id="PTHR22602">
    <property type="entry name" value="TRANSFERASE CAF17, MITOCHONDRIAL-RELATED"/>
    <property type="match status" value="1"/>
</dbReference>
<dbReference type="Gene3D" id="3.30.1360.120">
    <property type="entry name" value="Probable tRNA modification gtpase trme, domain 1"/>
    <property type="match status" value="1"/>
</dbReference>
<dbReference type="SUPFAM" id="SSF103025">
    <property type="entry name" value="Folate-binding domain"/>
    <property type="match status" value="1"/>
</dbReference>
<dbReference type="GO" id="GO:0005739">
    <property type="term" value="C:mitochondrion"/>
    <property type="evidence" value="ECO:0007669"/>
    <property type="project" value="UniProtKB-SubCell"/>
</dbReference>
<evidence type="ECO:0000256" key="2">
    <source>
        <dbReference type="ARBA" id="ARBA00022946"/>
    </source>
</evidence>
<reference evidence="5" key="1">
    <citation type="submission" date="2016-10" db="EMBL/GenBank/DDBJ databases">
        <title>Sequence of Gallionella enrichment culture.</title>
        <authorList>
            <person name="Poehlein A."/>
            <person name="Muehling M."/>
            <person name="Daniel R."/>
        </authorList>
    </citation>
    <scope>NUCLEOTIDE SEQUENCE</scope>
</reference>
<evidence type="ECO:0000313" key="5">
    <source>
        <dbReference type="EMBL" id="OIQ95073.1"/>
    </source>
</evidence>
<dbReference type="GO" id="GO:0016226">
    <property type="term" value="P:iron-sulfur cluster assembly"/>
    <property type="evidence" value="ECO:0007669"/>
    <property type="project" value="TreeGrafter"/>
</dbReference>
<dbReference type="PANTHER" id="PTHR22602:SF0">
    <property type="entry name" value="TRANSFERASE CAF17, MITOCHONDRIAL-RELATED"/>
    <property type="match status" value="1"/>
</dbReference>
<keyword evidence="3" id="KW-0496">Mitochondrion</keyword>
<evidence type="ECO:0000256" key="3">
    <source>
        <dbReference type="ARBA" id="ARBA00023128"/>
    </source>
</evidence>
<comment type="subcellular location">
    <subcellularLocation>
        <location evidence="1">Mitochondrion</location>
    </subcellularLocation>
</comment>
<proteinExistence type="predicted"/>
<dbReference type="InterPro" id="IPR027266">
    <property type="entry name" value="TrmE/GcvT-like"/>
</dbReference>
<evidence type="ECO:0000256" key="1">
    <source>
        <dbReference type="ARBA" id="ARBA00004173"/>
    </source>
</evidence>
<dbReference type="InterPro" id="IPR045179">
    <property type="entry name" value="YgfZ/GcvT"/>
</dbReference>
<protein>
    <submittedName>
        <fullName evidence="5">tRNA-modifying protein YgfZ</fullName>
    </submittedName>
</protein>
<dbReference type="NCBIfam" id="TIGR03317">
    <property type="entry name" value="ygfZ_signature"/>
    <property type="match status" value="1"/>
</dbReference>
<feature type="domain" description="GCVT N-terminal" evidence="4">
    <location>
        <begin position="8"/>
        <end position="107"/>
    </location>
</feature>
<accession>A0A1J5RH29</accession>
<dbReference type="EMBL" id="MLJW01000174">
    <property type="protein sequence ID" value="OIQ95073.1"/>
    <property type="molecule type" value="Genomic_DNA"/>
</dbReference>
<keyword evidence="2" id="KW-0809">Transit peptide</keyword>
<dbReference type="InterPro" id="IPR017703">
    <property type="entry name" value="YgfZ/GCV_T_CS"/>
</dbReference>
<name>A0A1J5RH29_9ZZZZ</name>
<dbReference type="PIRSF" id="PIRSF006487">
    <property type="entry name" value="GcvT"/>
    <property type="match status" value="1"/>
</dbReference>
<comment type="caution">
    <text evidence="5">The sequence shown here is derived from an EMBL/GenBank/DDBJ whole genome shotgun (WGS) entry which is preliminary data.</text>
</comment>